<dbReference type="Gene3D" id="1.20.1330.10">
    <property type="entry name" value="f41 fragment of flagellin, N-terminal domain"/>
    <property type="match status" value="2"/>
</dbReference>
<dbReference type="PANTHER" id="PTHR42792:SF1">
    <property type="entry name" value="FLAGELLAR HOOK-ASSOCIATED PROTEIN 3"/>
    <property type="match status" value="1"/>
</dbReference>
<dbReference type="EMBL" id="FOGJ01000014">
    <property type="protein sequence ID" value="SER93973.1"/>
    <property type="molecule type" value="Genomic_DNA"/>
</dbReference>
<comment type="function">
    <text evidence="3">Flagellin is the subunit protein which polymerizes to form the filaments of bacterial flagella.</text>
</comment>
<sequence>MRITNKIMHNNSIYNINNNKVAEDDLNTQIATGKKLTRPSDDPVIAIRALRLRSNVTELSQYYEKNANDAESWLSVTEDALSTITDVLTSMIQQCNKGVNQYETLDDIDTILTEMSALSDEYYSTGNEDYAGRYIFTGYRTQQSLTFKDDESTQYIKLHDEFNENNIDTSQRVIGAYSLGASDTSYPAESDMSASYVGRIRLSYDNIDPDAGNVSVRYRENFTVPATSILSTSADEDTVYLAFKDRDGITRKVNISTYKDNAVTVTEADGSVTTYTASRNDDYGYTIKGENSSFGPFSMTLNQNGVATATDIDVDINGTDLMISYTDAAGSPRKAQVSILQSTTVTESNGSTTTYSITPEADEGYTIKAVNSQSGTSLFTVDHNGEVKAYDITATVADAALSTFNFTINGDQTTIQVPLTGASDAPYEVDVYDLAGNAYSMTVNTDGTYQISNESSLIDSGESINVVNLSSNGSVYSSYCETVIKPGVLNAPSLPKVIDSTTTEDIIDDIYVALEKDTENECFCLNAYTGEILLSAKLKEKLESLTDITNANNINVLYDKSSWLSGDTRPENLMKCTNIDDGVTVVYNGGNSSHIMQYDVGYGQTIEVNTTADEVFTTTVKRDVQDIRRLVDQMKNIKTMMGTMNSTLSVTTDENAIASIKREIAASQKSYDYMKEELKDMFGKKITSMQAALDKANVAVTENGTRSSRLSMTQDRLKNQLTTFKTLQSNNEDIDLAETATNLSTAELIYQSSLMATSKIMKESLMNYI</sequence>
<keyword evidence="6" id="KW-0969">Cilium</keyword>
<comment type="similarity">
    <text evidence="1 3">Belongs to the bacterial flagellin family.</text>
</comment>
<protein>
    <recommendedName>
        <fullName evidence="3">Flagellin</fullName>
    </recommendedName>
</protein>
<dbReference type="PANTHER" id="PTHR42792">
    <property type="entry name" value="FLAGELLIN"/>
    <property type="match status" value="1"/>
</dbReference>
<accession>A0A1H9TBI8</accession>
<feature type="domain" description="Flagellin N-terminal" evidence="4">
    <location>
        <begin position="3"/>
        <end position="141"/>
    </location>
</feature>
<reference evidence="6 7" key="1">
    <citation type="submission" date="2016-10" db="EMBL/GenBank/DDBJ databases">
        <authorList>
            <person name="de Groot N.N."/>
        </authorList>
    </citation>
    <scope>NUCLEOTIDE SEQUENCE [LARGE SCALE GENOMIC DNA]</scope>
    <source>
        <strain evidence="6 7">AR40</strain>
    </source>
</reference>
<name>A0A1H9TBI8_BUTFI</name>
<gene>
    <name evidence="6" type="ORF">SAMN04487884_11439</name>
</gene>
<dbReference type="RefSeq" id="WP_074756506.1">
    <property type="nucleotide sequence ID" value="NZ_FOGJ01000014.1"/>
</dbReference>
<dbReference type="Proteomes" id="UP000182584">
    <property type="component" value="Unassembled WGS sequence"/>
</dbReference>
<evidence type="ECO:0000256" key="2">
    <source>
        <dbReference type="ARBA" id="ARBA00023143"/>
    </source>
</evidence>
<feature type="domain" description="Flagellin C-terminal" evidence="5">
    <location>
        <begin position="695"/>
        <end position="769"/>
    </location>
</feature>
<organism evidence="6 7">
    <name type="scientific">Butyrivibrio fibrisolvens</name>
    <dbReference type="NCBI Taxonomy" id="831"/>
    <lineage>
        <taxon>Bacteria</taxon>
        <taxon>Bacillati</taxon>
        <taxon>Bacillota</taxon>
        <taxon>Clostridia</taxon>
        <taxon>Lachnospirales</taxon>
        <taxon>Lachnospiraceae</taxon>
        <taxon>Butyrivibrio</taxon>
    </lineage>
</organism>
<dbReference type="GO" id="GO:0009288">
    <property type="term" value="C:bacterial-type flagellum"/>
    <property type="evidence" value="ECO:0007669"/>
    <property type="project" value="UniProtKB-SubCell"/>
</dbReference>
<dbReference type="GO" id="GO:0005576">
    <property type="term" value="C:extracellular region"/>
    <property type="evidence" value="ECO:0007669"/>
    <property type="project" value="UniProtKB-SubCell"/>
</dbReference>
<dbReference type="SUPFAM" id="SSF64518">
    <property type="entry name" value="Phase 1 flagellin"/>
    <property type="match status" value="2"/>
</dbReference>
<comment type="subcellular location">
    <subcellularLocation>
        <location evidence="3">Secreted</location>
    </subcellularLocation>
    <subcellularLocation>
        <location evidence="3">Bacterial flagellum</location>
    </subcellularLocation>
</comment>
<dbReference type="InterPro" id="IPR001492">
    <property type="entry name" value="Flagellin"/>
</dbReference>
<keyword evidence="3" id="KW-0964">Secreted</keyword>
<dbReference type="Pfam" id="PF00700">
    <property type="entry name" value="Flagellin_C"/>
    <property type="match status" value="1"/>
</dbReference>
<evidence type="ECO:0000256" key="1">
    <source>
        <dbReference type="ARBA" id="ARBA00005709"/>
    </source>
</evidence>
<dbReference type="InterPro" id="IPR001029">
    <property type="entry name" value="Flagellin_N"/>
</dbReference>
<dbReference type="Pfam" id="PF00669">
    <property type="entry name" value="Flagellin_N"/>
    <property type="match status" value="1"/>
</dbReference>
<dbReference type="AlphaFoldDB" id="A0A1H9TBI8"/>
<keyword evidence="2 3" id="KW-0975">Bacterial flagellum</keyword>
<dbReference type="OrthoDB" id="9758307at2"/>
<proteinExistence type="inferred from homology"/>
<keyword evidence="6" id="KW-0282">Flagellum</keyword>
<evidence type="ECO:0000259" key="4">
    <source>
        <dbReference type="Pfam" id="PF00669"/>
    </source>
</evidence>
<dbReference type="GO" id="GO:0005198">
    <property type="term" value="F:structural molecule activity"/>
    <property type="evidence" value="ECO:0007669"/>
    <property type="project" value="UniProtKB-UniRule"/>
</dbReference>
<dbReference type="InterPro" id="IPR046358">
    <property type="entry name" value="Flagellin_C"/>
</dbReference>
<dbReference type="eggNOG" id="COG1344">
    <property type="taxonomic scope" value="Bacteria"/>
</dbReference>
<evidence type="ECO:0000259" key="5">
    <source>
        <dbReference type="Pfam" id="PF00700"/>
    </source>
</evidence>
<evidence type="ECO:0000256" key="3">
    <source>
        <dbReference type="RuleBase" id="RU362073"/>
    </source>
</evidence>
<keyword evidence="6" id="KW-0966">Cell projection</keyword>
<evidence type="ECO:0000313" key="6">
    <source>
        <dbReference type="EMBL" id="SER93973.1"/>
    </source>
</evidence>
<evidence type="ECO:0000313" key="7">
    <source>
        <dbReference type="Proteomes" id="UP000182584"/>
    </source>
</evidence>